<dbReference type="Pfam" id="PF10636">
    <property type="entry name" value="hemP"/>
    <property type="match status" value="1"/>
</dbReference>
<accession>A0ABU7XKD5</accession>
<dbReference type="Gene3D" id="2.10.70.10">
    <property type="entry name" value="Complement Module, domain 1"/>
    <property type="match status" value="1"/>
</dbReference>
<protein>
    <submittedName>
        <fullName evidence="1">Hemin uptake protein HemP</fullName>
    </submittedName>
</protein>
<dbReference type="RefSeq" id="WP_332082644.1">
    <property type="nucleotide sequence ID" value="NZ_JAZHYN010000048.1"/>
</dbReference>
<evidence type="ECO:0000313" key="2">
    <source>
        <dbReference type="Proteomes" id="UP001350748"/>
    </source>
</evidence>
<evidence type="ECO:0000313" key="1">
    <source>
        <dbReference type="EMBL" id="MEF3367599.1"/>
    </source>
</evidence>
<dbReference type="InterPro" id="IPR019600">
    <property type="entry name" value="Hemin_uptake_protein_HemP"/>
</dbReference>
<proteinExistence type="predicted"/>
<sequence length="58" mass="6439">MDDTANQPAAPWPKAVDRAPREIDVRDLVGEMAEAVIVHAGARYRLRITANNKLILTK</sequence>
<reference evidence="1 2" key="1">
    <citation type="submission" date="2024-02" db="EMBL/GenBank/DDBJ databases">
        <authorList>
            <person name="Grouzdev D."/>
        </authorList>
    </citation>
    <scope>NUCLEOTIDE SEQUENCE [LARGE SCALE GENOMIC DNA]</scope>
    <source>
        <strain evidence="1 2">9N</strain>
    </source>
</reference>
<organism evidence="1 2">
    <name type="scientific">Methylocystis borbori</name>
    <dbReference type="NCBI Taxonomy" id="3118750"/>
    <lineage>
        <taxon>Bacteria</taxon>
        <taxon>Pseudomonadati</taxon>
        <taxon>Pseudomonadota</taxon>
        <taxon>Alphaproteobacteria</taxon>
        <taxon>Hyphomicrobiales</taxon>
        <taxon>Methylocystaceae</taxon>
        <taxon>Methylocystis</taxon>
    </lineage>
</organism>
<gene>
    <name evidence="1" type="ORF">V3H18_13750</name>
</gene>
<name>A0ABU7XKD5_9HYPH</name>
<dbReference type="EMBL" id="JAZHYN010000048">
    <property type="protein sequence ID" value="MEF3367599.1"/>
    <property type="molecule type" value="Genomic_DNA"/>
</dbReference>
<comment type="caution">
    <text evidence="1">The sequence shown here is derived from an EMBL/GenBank/DDBJ whole genome shotgun (WGS) entry which is preliminary data.</text>
</comment>
<dbReference type="Proteomes" id="UP001350748">
    <property type="component" value="Unassembled WGS sequence"/>
</dbReference>
<keyword evidence="2" id="KW-1185">Reference proteome</keyword>